<dbReference type="InterPro" id="IPR005175">
    <property type="entry name" value="PPC_dom"/>
</dbReference>
<evidence type="ECO:0000313" key="3">
    <source>
        <dbReference type="Proteomes" id="UP000070263"/>
    </source>
</evidence>
<dbReference type="EMBL" id="LHYE01000015">
    <property type="protein sequence ID" value="KXB07143.1"/>
    <property type="molecule type" value="Genomic_DNA"/>
</dbReference>
<dbReference type="AlphaFoldDB" id="A0A133VL31"/>
<gene>
    <name evidence="2" type="ORF">AKJ51_01945</name>
</gene>
<evidence type="ECO:0000313" key="2">
    <source>
        <dbReference type="EMBL" id="KXB07143.1"/>
    </source>
</evidence>
<dbReference type="SUPFAM" id="SSF117856">
    <property type="entry name" value="AF0104/ALDC/Ptd012-like"/>
    <property type="match status" value="1"/>
</dbReference>
<dbReference type="PANTHER" id="PTHR34988:SF1">
    <property type="entry name" value="DNA-BINDING PROTEIN"/>
    <property type="match status" value="1"/>
</dbReference>
<sequence>MARAEHDADLIQFITELAREENIEEGFLTAVGALKNAKIGFYDQESLEYQEMEVNNPCEIVSCIGNISIKDGEPFVHAHAVLALEDGVAIGGHLLEGQVFASEIHLQEIEGPKIERKHDETTELSLWEFE</sequence>
<reference evidence="2 3" key="1">
    <citation type="journal article" date="2016" name="Sci. Rep.">
        <title>Metabolic traits of an uncultured archaeal lineage -MSBL1- from brine pools of the Red Sea.</title>
        <authorList>
            <person name="Mwirichia R."/>
            <person name="Alam I."/>
            <person name="Rashid M."/>
            <person name="Vinu M."/>
            <person name="Ba-Alawi W."/>
            <person name="Anthony Kamau A."/>
            <person name="Kamanda Ngugi D."/>
            <person name="Goker M."/>
            <person name="Klenk H.P."/>
            <person name="Bajic V."/>
            <person name="Stingl U."/>
        </authorList>
    </citation>
    <scope>NUCLEOTIDE SEQUENCE [LARGE SCALE GENOMIC DNA]</scope>
    <source>
        <strain evidence="2">SCGC-AAA382A20</strain>
    </source>
</reference>
<dbReference type="Pfam" id="PF03479">
    <property type="entry name" value="PCC"/>
    <property type="match status" value="1"/>
</dbReference>
<dbReference type="PIRSF" id="PIRSF016702">
    <property type="entry name" value="DNA_bp_PD1"/>
    <property type="match status" value="1"/>
</dbReference>
<name>A0A133VL31_9EURY</name>
<dbReference type="CDD" id="cd11378">
    <property type="entry name" value="DUF296"/>
    <property type="match status" value="1"/>
</dbReference>
<organism evidence="2 3">
    <name type="scientific">candidate division MSBL1 archaeon SCGC-AAA382A20</name>
    <dbReference type="NCBI Taxonomy" id="1698280"/>
    <lineage>
        <taxon>Archaea</taxon>
        <taxon>Methanobacteriati</taxon>
        <taxon>Methanobacteriota</taxon>
        <taxon>candidate division MSBL1</taxon>
    </lineage>
</organism>
<proteinExistence type="predicted"/>
<keyword evidence="3" id="KW-1185">Reference proteome</keyword>
<evidence type="ECO:0000259" key="1">
    <source>
        <dbReference type="PROSITE" id="PS51742"/>
    </source>
</evidence>
<protein>
    <recommendedName>
        <fullName evidence="1">PPC domain-containing protein</fullName>
    </recommendedName>
</protein>
<dbReference type="Gene3D" id="3.30.1330.80">
    <property type="entry name" value="Hypothetical protein, similar to alpha- acetolactate decarboxylase, domain 2"/>
    <property type="match status" value="1"/>
</dbReference>
<feature type="domain" description="PPC" evidence="1">
    <location>
        <begin position="1"/>
        <end position="130"/>
    </location>
</feature>
<dbReference type="Proteomes" id="UP000070263">
    <property type="component" value="Unassembled WGS sequence"/>
</dbReference>
<dbReference type="InterPro" id="IPR025707">
    <property type="entry name" value="DNA_bp_PD1"/>
</dbReference>
<dbReference type="PROSITE" id="PS51742">
    <property type="entry name" value="PPC"/>
    <property type="match status" value="1"/>
</dbReference>
<dbReference type="PANTHER" id="PTHR34988">
    <property type="entry name" value="PROTEIN, PUTATIVE-RELATED"/>
    <property type="match status" value="1"/>
</dbReference>
<comment type="caution">
    <text evidence="2">The sequence shown here is derived from an EMBL/GenBank/DDBJ whole genome shotgun (WGS) entry which is preliminary data.</text>
</comment>
<accession>A0A133VL31</accession>